<dbReference type="AlphaFoldDB" id="A0A9Q8T1B9"/>
<dbReference type="GeneID" id="73346801"/>
<proteinExistence type="predicted"/>
<organism evidence="1 2">
    <name type="scientific">Colletotrichum lupini</name>
    <dbReference type="NCBI Taxonomy" id="145971"/>
    <lineage>
        <taxon>Eukaryota</taxon>
        <taxon>Fungi</taxon>
        <taxon>Dikarya</taxon>
        <taxon>Ascomycota</taxon>
        <taxon>Pezizomycotina</taxon>
        <taxon>Sordariomycetes</taxon>
        <taxon>Hypocreomycetidae</taxon>
        <taxon>Glomerellales</taxon>
        <taxon>Glomerellaceae</taxon>
        <taxon>Colletotrichum</taxon>
        <taxon>Colletotrichum acutatum species complex</taxon>
    </lineage>
</organism>
<name>A0A9Q8T1B9_9PEZI</name>
<accession>A0A9Q8T1B9</accession>
<keyword evidence="2" id="KW-1185">Reference proteome</keyword>
<dbReference type="RefSeq" id="XP_049148937.1">
    <property type="nucleotide sequence ID" value="XM_049291791.1"/>
</dbReference>
<dbReference type="EMBL" id="CP019478">
    <property type="protein sequence ID" value="UQC87327.1"/>
    <property type="molecule type" value="Genomic_DNA"/>
</dbReference>
<gene>
    <name evidence="1" type="ORF">CLUP02_12831</name>
</gene>
<evidence type="ECO:0000313" key="1">
    <source>
        <dbReference type="EMBL" id="UQC87327.1"/>
    </source>
</evidence>
<sequence>MVGWCAFSWADLHPPGNAHARDGGDLFQNVLKSLELSLHCNGSETRSYLNARDVLPKQSLNFGIDCLRVGEGGLARMEGRFCIRKCEWRAIHVVRHLGCLATTTRVPKSGETWEPSRYESESVRAVKRRAK</sequence>
<protein>
    <submittedName>
        <fullName evidence="1">Uncharacterized protein</fullName>
    </submittedName>
</protein>
<dbReference type="Proteomes" id="UP000830671">
    <property type="component" value="Chromosome 6"/>
</dbReference>
<evidence type="ECO:0000313" key="2">
    <source>
        <dbReference type="Proteomes" id="UP000830671"/>
    </source>
</evidence>
<dbReference type="KEGG" id="clup:CLUP02_12831"/>
<reference evidence="1" key="1">
    <citation type="journal article" date="2021" name="Mol. Plant Microbe Interact.">
        <title>Complete Genome Sequence of the Plant-Pathogenic Fungus Colletotrichum lupini.</title>
        <authorList>
            <person name="Baroncelli R."/>
            <person name="Pensec F."/>
            <person name="Da Lio D."/>
            <person name="Boufleur T."/>
            <person name="Vicente I."/>
            <person name="Sarrocco S."/>
            <person name="Picot A."/>
            <person name="Baraldi E."/>
            <person name="Sukno S."/>
            <person name="Thon M."/>
            <person name="Le Floch G."/>
        </authorList>
    </citation>
    <scope>NUCLEOTIDE SEQUENCE</scope>
    <source>
        <strain evidence="1">IMI 504893</strain>
    </source>
</reference>